<proteinExistence type="inferred from homology"/>
<protein>
    <submittedName>
        <fullName evidence="6">ABC-type branched-subunit amino acid transport system ATPase component</fullName>
    </submittedName>
</protein>
<dbReference type="PANTHER" id="PTHR45772">
    <property type="entry name" value="CONSERVED COMPONENT OF ABC TRANSPORTER FOR NATURAL AMINO ACIDS-RELATED"/>
    <property type="match status" value="1"/>
</dbReference>
<dbReference type="PANTHER" id="PTHR45772:SF9">
    <property type="entry name" value="CONSERVED COMPONENT OF ABC TRANSPORTER FOR NATURAL AMINO ACIDS"/>
    <property type="match status" value="1"/>
</dbReference>
<dbReference type="PROSITE" id="PS00211">
    <property type="entry name" value="ABC_TRANSPORTER_1"/>
    <property type="match status" value="1"/>
</dbReference>
<gene>
    <name evidence="6" type="ORF">H4W29_005225</name>
</gene>
<dbReference type="Pfam" id="PF00005">
    <property type="entry name" value="ABC_tran"/>
    <property type="match status" value="1"/>
</dbReference>
<keyword evidence="7" id="KW-1185">Reference proteome</keyword>
<dbReference type="SMART" id="SM00382">
    <property type="entry name" value="AAA"/>
    <property type="match status" value="1"/>
</dbReference>
<keyword evidence="4" id="KW-0067">ATP-binding</keyword>
<dbReference type="Pfam" id="PF12399">
    <property type="entry name" value="BCA_ABC_TP_C"/>
    <property type="match status" value="1"/>
</dbReference>
<evidence type="ECO:0000313" key="7">
    <source>
        <dbReference type="Proteomes" id="UP000620262"/>
    </source>
</evidence>
<dbReference type="InterPro" id="IPR032823">
    <property type="entry name" value="BCA_ABC_TP_C"/>
</dbReference>
<sequence>MTTDMPILRVAGISKAFSGRWAVSNVNFDIQRGSVTALIGPNGAGKTTLFDLITGHSRADEGKILFNQQSIVGLPPHRIARLGLARSFQFPRVFSGMTVLENLMVACPEQPGEHLASLFITPRSVSDREAIGRAAAEEMLEKLRLEKKADHYAGTLSAGQKKLLNLAQVLMTEPSMVLLDEPMSGMNEGLRSTIFETIISLQGRSKTTFLFIEHDIEAVMTYAHHVLVMVEACVIASGTPEAITSDPRVIDAYMGDLQFGSL</sequence>
<organism evidence="6 7">
    <name type="scientific">Rhizobium viscosum</name>
    <name type="common">Arthrobacter viscosus</name>
    <dbReference type="NCBI Taxonomy" id="1673"/>
    <lineage>
        <taxon>Bacteria</taxon>
        <taxon>Pseudomonadati</taxon>
        <taxon>Pseudomonadota</taxon>
        <taxon>Alphaproteobacteria</taxon>
        <taxon>Hyphomicrobiales</taxon>
        <taxon>Rhizobiaceae</taxon>
        <taxon>Rhizobium/Agrobacterium group</taxon>
        <taxon>Rhizobium</taxon>
    </lineage>
</organism>
<keyword evidence="2" id="KW-0813">Transport</keyword>
<evidence type="ECO:0000256" key="4">
    <source>
        <dbReference type="ARBA" id="ARBA00022840"/>
    </source>
</evidence>
<accession>A0ABR9IXQ3</accession>
<dbReference type="Gene3D" id="3.40.50.300">
    <property type="entry name" value="P-loop containing nucleotide triphosphate hydrolases"/>
    <property type="match status" value="1"/>
</dbReference>
<dbReference type="EMBL" id="JADBEC010000002">
    <property type="protein sequence ID" value="MBE1507980.1"/>
    <property type="molecule type" value="Genomic_DNA"/>
</dbReference>
<dbReference type="InterPro" id="IPR051120">
    <property type="entry name" value="ABC_AA/LPS_Transport"/>
</dbReference>
<dbReference type="InterPro" id="IPR003593">
    <property type="entry name" value="AAA+_ATPase"/>
</dbReference>
<reference evidence="6 7" key="1">
    <citation type="submission" date="2020-10" db="EMBL/GenBank/DDBJ databases">
        <title>Sequencing the genomes of 1000 actinobacteria strains.</title>
        <authorList>
            <person name="Klenk H.-P."/>
        </authorList>
    </citation>
    <scope>NUCLEOTIDE SEQUENCE [LARGE SCALE GENOMIC DNA]</scope>
    <source>
        <strain evidence="6 7">DSM 7307</strain>
    </source>
</reference>
<name>A0ABR9IXQ3_RHIVS</name>
<keyword evidence="3" id="KW-0547">Nucleotide-binding</keyword>
<evidence type="ECO:0000313" key="6">
    <source>
        <dbReference type="EMBL" id="MBE1507980.1"/>
    </source>
</evidence>
<dbReference type="InterPro" id="IPR003439">
    <property type="entry name" value="ABC_transporter-like_ATP-bd"/>
</dbReference>
<dbReference type="RefSeq" id="WP_192731656.1">
    <property type="nucleotide sequence ID" value="NZ_BAAAVL010000002.1"/>
</dbReference>
<evidence type="ECO:0000256" key="3">
    <source>
        <dbReference type="ARBA" id="ARBA00022741"/>
    </source>
</evidence>
<evidence type="ECO:0000256" key="2">
    <source>
        <dbReference type="ARBA" id="ARBA00022448"/>
    </source>
</evidence>
<evidence type="ECO:0000259" key="5">
    <source>
        <dbReference type="PROSITE" id="PS50893"/>
    </source>
</evidence>
<comment type="caution">
    <text evidence="6">The sequence shown here is derived from an EMBL/GenBank/DDBJ whole genome shotgun (WGS) entry which is preliminary data.</text>
</comment>
<comment type="similarity">
    <text evidence="1">Belongs to the ABC transporter superfamily.</text>
</comment>
<dbReference type="PROSITE" id="PS50893">
    <property type="entry name" value="ABC_TRANSPORTER_2"/>
    <property type="match status" value="1"/>
</dbReference>
<dbReference type="SUPFAM" id="SSF52540">
    <property type="entry name" value="P-loop containing nucleoside triphosphate hydrolases"/>
    <property type="match status" value="1"/>
</dbReference>
<dbReference type="InterPro" id="IPR027417">
    <property type="entry name" value="P-loop_NTPase"/>
</dbReference>
<dbReference type="CDD" id="cd03219">
    <property type="entry name" value="ABC_Mj1267_LivG_branched"/>
    <property type="match status" value="1"/>
</dbReference>
<evidence type="ECO:0000256" key="1">
    <source>
        <dbReference type="ARBA" id="ARBA00005417"/>
    </source>
</evidence>
<feature type="domain" description="ABC transporter" evidence="5">
    <location>
        <begin position="8"/>
        <end position="256"/>
    </location>
</feature>
<dbReference type="InterPro" id="IPR017871">
    <property type="entry name" value="ABC_transporter-like_CS"/>
</dbReference>
<dbReference type="Proteomes" id="UP000620262">
    <property type="component" value="Unassembled WGS sequence"/>
</dbReference>